<evidence type="ECO:0000256" key="16">
    <source>
        <dbReference type="ARBA" id="ARBA00047388"/>
    </source>
</evidence>
<dbReference type="PANTHER" id="PTHR32234:SF0">
    <property type="entry name" value="THIOL:DISULFIDE INTERCHANGE PROTEIN DSBD"/>
    <property type="match status" value="1"/>
</dbReference>
<feature type="transmembrane region" description="Helical" evidence="18">
    <location>
        <begin position="442"/>
        <end position="462"/>
    </location>
</feature>
<keyword evidence="12 18" id="KW-0520">NAD</keyword>
<comment type="caution">
    <text evidence="18">Lacks conserved residue(s) required for the propagation of feature annotation.</text>
</comment>
<dbReference type="InterPro" id="IPR036929">
    <property type="entry name" value="DsbDN_sf"/>
</dbReference>
<dbReference type="GO" id="GO:0017004">
    <property type="term" value="P:cytochrome complex assembly"/>
    <property type="evidence" value="ECO:0007669"/>
    <property type="project" value="UniProtKB-UniRule"/>
</dbReference>
<dbReference type="KEGG" id="mei:Msip34_0027"/>
<feature type="transmembrane region" description="Helical" evidence="18">
    <location>
        <begin position="347"/>
        <end position="368"/>
    </location>
</feature>
<feature type="transmembrane region" description="Helical" evidence="18">
    <location>
        <begin position="389"/>
        <end position="406"/>
    </location>
</feature>
<comment type="subcellular location">
    <subcellularLocation>
        <location evidence="1 18">Cell inner membrane</location>
        <topology evidence="1 18">Multi-pass membrane protein</topology>
    </subcellularLocation>
</comment>
<proteinExistence type="inferred from homology"/>
<dbReference type="RefSeq" id="WP_015829075.1">
    <property type="nucleotide sequence ID" value="NC_012969.1"/>
</dbReference>
<feature type="domain" description="Thioredoxin" evidence="19">
    <location>
        <begin position="480"/>
        <end position="606"/>
    </location>
</feature>
<accession>C6X7N4</accession>
<evidence type="ECO:0000256" key="18">
    <source>
        <dbReference type="HAMAP-Rule" id="MF_00399"/>
    </source>
</evidence>
<dbReference type="EMBL" id="CP001674">
    <property type="protein sequence ID" value="ACT49276.1"/>
    <property type="molecule type" value="Genomic_DNA"/>
</dbReference>
<evidence type="ECO:0000259" key="19">
    <source>
        <dbReference type="PROSITE" id="PS51352"/>
    </source>
</evidence>
<dbReference type="GO" id="GO:0045454">
    <property type="term" value="P:cell redox homeostasis"/>
    <property type="evidence" value="ECO:0007669"/>
    <property type="project" value="TreeGrafter"/>
</dbReference>
<dbReference type="InterPro" id="IPR017937">
    <property type="entry name" value="Thioredoxin_CS"/>
</dbReference>
<comment type="function">
    <text evidence="18">Required to facilitate the formation of correct disulfide bonds in some periplasmic proteins and for the assembly of the periplasmic c-type cytochromes. Acts by transferring electrons from cytoplasmic thioredoxin to the periplasm. This transfer involves a cascade of disulfide bond formation and reduction steps.</text>
</comment>
<dbReference type="PANTHER" id="PTHR32234">
    <property type="entry name" value="THIOL:DISULFIDE INTERCHANGE PROTEIN DSBD"/>
    <property type="match status" value="1"/>
</dbReference>
<dbReference type="NCBIfam" id="NF001419">
    <property type="entry name" value="PRK00293.1"/>
    <property type="match status" value="1"/>
</dbReference>
<reference evidence="20 21" key="2">
    <citation type="journal article" date="2011" name="J. Bacteriol.">
        <title>Genomes of three methylotrophs from a single niche uncover genetic and metabolic divergence of Methylophilaceae.</title>
        <authorList>
            <person name="Lapidus A."/>
            <person name="Clum A."/>
            <person name="Labutti K."/>
            <person name="Kaluzhnaya M.G."/>
            <person name="Lim S."/>
            <person name="Beck D.A."/>
            <person name="Glavina Del Rio T."/>
            <person name="Nolan M."/>
            <person name="Mavromatis K."/>
            <person name="Huntemann M."/>
            <person name="Lucas S."/>
            <person name="Lidstrom M.E."/>
            <person name="Ivanova N."/>
            <person name="Chistoserdova L."/>
        </authorList>
    </citation>
    <scope>NUCLEOTIDE SEQUENCE [LARGE SCALE GENOMIC DNA]</scope>
    <source>
        <strain evidence="20 21">SIP3-4</strain>
    </source>
</reference>
<dbReference type="InterPro" id="IPR035671">
    <property type="entry name" value="DsbD_gamma"/>
</dbReference>
<keyword evidence="9 18" id="KW-0249">Electron transport</keyword>
<dbReference type="SUPFAM" id="SSF74863">
    <property type="entry name" value="Thiol:disulfide interchange protein DsbD, N-terminal domain (DsbD-alpha)"/>
    <property type="match status" value="1"/>
</dbReference>
<evidence type="ECO:0000256" key="15">
    <source>
        <dbReference type="ARBA" id="ARBA00023284"/>
    </source>
</evidence>
<feature type="disulfide bond" description="Redox-active" evidence="18">
    <location>
        <begin position="140"/>
        <end position="146"/>
    </location>
</feature>
<sequence precursor="true">MKHLLNALLMLCSLLPALSSAPATAAPLSSKLALFTSDDDGILPPDEAFKLEVGSIRQDTLQAVFQIAPGHYIYRDRIKFSSATPGVTVTDTSLPPGESKKDPTFGTTYVFHREAEAKLQLAFSGDVPAILKLNATYQGCSEKGLCYPPIHKTLDVSLGGDATDQTSITTPPEQDRIAGLLGSGKLWLILSGFFGIGLLLAFTPCMLPMIPILSGIIVGSKSHNHGGKGHAILLSAAYVFGMSLSYTLAGIAAGLSGQLLSNALQTPWVLGATALLFVLLALSMFGFYEIRMPQSLADRLTGSNSRIRGGHFFGVFLMGVVSALIVSPCVAAPLAGALLYISQTRDVWLGGSALFALSLGMGLPLLLIGASAGSLLPKAGPWMERIRQLFGVVMLYVALLLISPVIPLPVQMALWAALLIVPAIFLHALDRLPETATGWQRLWKGLGIILLLLGVMMLIGAFSGARSPLQPFSGFNAVSLQKTSAAPALPFKRIHSLGELQQSLADAKGKIVMLDFYADWCVACKELEQFTFSDPRVQQSLENVVLLQADVTQNTPADAALLQRFQLFGPPAILFFHGQDQRDPKLKLIGYQNSEQFLRARHTLGCETGIAYC</sequence>
<evidence type="ECO:0000256" key="10">
    <source>
        <dbReference type="ARBA" id="ARBA00022989"/>
    </source>
</evidence>
<feature type="transmembrane region" description="Helical" evidence="18">
    <location>
        <begin position="311"/>
        <end position="341"/>
    </location>
</feature>
<evidence type="ECO:0000256" key="17">
    <source>
        <dbReference type="ARBA" id="ARBA00047804"/>
    </source>
</evidence>
<gene>
    <name evidence="18" type="primary">dsbD</name>
    <name evidence="20" type="ordered locus">Msip34_0027</name>
</gene>
<dbReference type="GO" id="GO:0005886">
    <property type="term" value="C:plasma membrane"/>
    <property type="evidence" value="ECO:0007669"/>
    <property type="project" value="UniProtKB-SubCell"/>
</dbReference>
<dbReference type="SUPFAM" id="SSF52833">
    <property type="entry name" value="Thioredoxin-like"/>
    <property type="match status" value="1"/>
</dbReference>
<evidence type="ECO:0000256" key="5">
    <source>
        <dbReference type="ARBA" id="ARBA00022519"/>
    </source>
</evidence>
<keyword evidence="10 18" id="KW-1133">Transmembrane helix</keyword>
<comment type="similarity">
    <text evidence="2 18">Belongs to the thioredoxin family. DsbD subfamily.</text>
</comment>
<name>C6X7N4_METGS</name>
<feature type="signal peptide" evidence="18">
    <location>
        <begin position="1"/>
        <end position="25"/>
    </location>
</feature>
<evidence type="ECO:0000256" key="13">
    <source>
        <dbReference type="ARBA" id="ARBA00023136"/>
    </source>
</evidence>
<keyword evidence="5 18" id="KW-0997">Cell inner membrane</keyword>
<feature type="transmembrane region" description="Helical" evidence="18">
    <location>
        <begin position="412"/>
        <end position="430"/>
    </location>
</feature>
<keyword evidence="21" id="KW-1185">Reference proteome</keyword>
<feature type="disulfide bond" description="Redox-active" evidence="18">
    <location>
        <begin position="521"/>
        <end position="524"/>
    </location>
</feature>
<feature type="transmembrane region" description="Helical" evidence="18">
    <location>
        <begin position="231"/>
        <end position="256"/>
    </location>
</feature>
<evidence type="ECO:0000256" key="11">
    <source>
        <dbReference type="ARBA" id="ARBA00023002"/>
    </source>
</evidence>
<dbReference type="InterPro" id="IPR003834">
    <property type="entry name" value="Cyt_c_assmbl_TM_dom"/>
</dbReference>
<feature type="transmembrane region" description="Helical" evidence="18">
    <location>
        <begin position="268"/>
        <end position="290"/>
    </location>
</feature>
<keyword evidence="4 18" id="KW-1003">Cell membrane</keyword>
<comment type="catalytic activity">
    <reaction evidence="16 18">
        <text>[protein]-dithiol + NAD(+) = [protein]-disulfide + NADH + H(+)</text>
        <dbReference type="Rhea" id="RHEA:18749"/>
        <dbReference type="Rhea" id="RHEA-COMP:10593"/>
        <dbReference type="Rhea" id="RHEA-COMP:10594"/>
        <dbReference type="ChEBI" id="CHEBI:15378"/>
        <dbReference type="ChEBI" id="CHEBI:29950"/>
        <dbReference type="ChEBI" id="CHEBI:50058"/>
        <dbReference type="ChEBI" id="CHEBI:57540"/>
        <dbReference type="ChEBI" id="CHEBI:57945"/>
        <dbReference type="EC" id="1.8.1.8"/>
    </reaction>
</comment>
<dbReference type="HOGENOM" id="CLU_014657_3_0_4"/>
<dbReference type="Gene3D" id="2.60.40.1250">
    <property type="entry name" value="Thiol:disulfide interchange protein DsbD, N-terminal domain"/>
    <property type="match status" value="1"/>
</dbReference>
<evidence type="ECO:0000256" key="14">
    <source>
        <dbReference type="ARBA" id="ARBA00023157"/>
    </source>
</evidence>
<dbReference type="Pfam" id="PF13899">
    <property type="entry name" value="Thioredoxin_7"/>
    <property type="match status" value="1"/>
</dbReference>
<keyword evidence="14 18" id="KW-1015">Disulfide bond</keyword>
<evidence type="ECO:0000256" key="8">
    <source>
        <dbReference type="ARBA" id="ARBA00022748"/>
    </source>
</evidence>
<evidence type="ECO:0000256" key="4">
    <source>
        <dbReference type="ARBA" id="ARBA00022475"/>
    </source>
</evidence>
<keyword evidence="15 18" id="KW-0676">Redox-active center</keyword>
<dbReference type="PROSITE" id="PS00194">
    <property type="entry name" value="THIOREDOXIN_1"/>
    <property type="match status" value="1"/>
</dbReference>
<dbReference type="eggNOG" id="COG4232">
    <property type="taxonomic scope" value="Bacteria"/>
</dbReference>
<evidence type="ECO:0000256" key="2">
    <source>
        <dbReference type="ARBA" id="ARBA00007241"/>
    </source>
</evidence>
<evidence type="ECO:0000256" key="6">
    <source>
        <dbReference type="ARBA" id="ARBA00022692"/>
    </source>
</evidence>
<dbReference type="InterPro" id="IPR036249">
    <property type="entry name" value="Thioredoxin-like_sf"/>
</dbReference>
<comment type="catalytic activity">
    <reaction evidence="17 18">
        <text>[protein]-dithiol + NADP(+) = [protein]-disulfide + NADPH + H(+)</text>
        <dbReference type="Rhea" id="RHEA:18753"/>
        <dbReference type="Rhea" id="RHEA-COMP:10593"/>
        <dbReference type="Rhea" id="RHEA-COMP:10594"/>
        <dbReference type="ChEBI" id="CHEBI:15378"/>
        <dbReference type="ChEBI" id="CHEBI:29950"/>
        <dbReference type="ChEBI" id="CHEBI:50058"/>
        <dbReference type="ChEBI" id="CHEBI:57783"/>
        <dbReference type="ChEBI" id="CHEBI:58349"/>
        <dbReference type="EC" id="1.8.1.8"/>
    </reaction>
</comment>
<dbReference type="EC" id="1.8.1.8" evidence="18"/>
<dbReference type="InterPro" id="IPR013766">
    <property type="entry name" value="Thioredoxin_domain"/>
</dbReference>
<dbReference type="AlphaFoldDB" id="C6X7N4"/>
<evidence type="ECO:0000256" key="9">
    <source>
        <dbReference type="ARBA" id="ARBA00022982"/>
    </source>
</evidence>
<keyword evidence="8 18" id="KW-0201">Cytochrome c-type biogenesis</keyword>
<dbReference type="Pfam" id="PF11412">
    <property type="entry name" value="DsbD_N"/>
    <property type="match status" value="1"/>
</dbReference>
<keyword evidence="13 18" id="KW-0472">Membrane</keyword>
<organism evidence="20 21">
    <name type="scientific">Methylovorus glucosotrophus (strain SIP3-4)</name>
    <dbReference type="NCBI Taxonomy" id="582744"/>
    <lineage>
        <taxon>Bacteria</taxon>
        <taxon>Pseudomonadati</taxon>
        <taxon>Pseudomonadota</taxon>
        <taxon>Betaproteobacteria</taxon>
        <taxon>Nitrosomonadales</taxon>
        <taxon>Methylophilaceae</taxon>
        <taxon>Methylovorus</taxon>
    </lineage>
</organism>
<dbReference type="Pfam" id="PF02683">
    <property type="entry name" value="DsbD_TM"/>
    <property type="match status" value="1"/>
</dbReference>
<reference evidence="21" key="1">
    <citation type="submission" date="2009-07" db="EMBL/GenBank/DDBJ databases">
        <title>Complete sequence of chromosome of Methylovorus sp. SIP3-4.</title>
        <authorList>
            <person name="Lucas S."/>
            <person name="Copeland A."/>
            <person name="Lapidus A."/>
            <person name="Glavina del Rio T."/>
            <person name="Tice H."/>
            <person name="Bruce D."/>
            <person name="Goodwin L."/>
            <person name="Pitluck S."/>
            <person name="Clum A."/>
            <person name="Larimer F."/>
            <person name="Land M."/>
            <person name="Hauser L."/>
            <person name="Kyrpides N."/>
            <person name="Mikhailova N."/>
            <person name="Kayluzhnaya M."/>
            <person name="Chistoserdova L."/>
        </authorList>
    </citation>
    <scope>NUCLEOTIDE SEQUENCE [LARGE SCALE GENOMIC DNA]</scope>
    <source>
        <strain evidence="21">SIP3-4</strain>
    </source>
</reference>
<dbReference type="GO" id="GO:0047134">
    <property type="term" value="F:protein-disulfide reductase [NAD(P)H] activity"/>
    <property type="evidence" value="ECO:0007669"/>
    <property type="project" value="UniProtKB-UniRule"/>
</dbReference>
<dbReference type="CDD" id="cd02953">
    <property type="entry name" value="DsbDgamma"/>
    <property type="match status" value="1"/>
</dbReference>
<evidence type="ECO:0000256" key="1">
    <source>
        <dbReference type="ARBA" id="ARBA00004429"/>
    </source>
</evidence>
<evidence type="ECO:0000313" key="20">
    <source>
        <dbReference type="EMBL" id="ACT49276.1"/>
    </source>
</evidence>
<dbReference type="PROSITE" id="PS51352">
    <property type="entry name" value="THIOREDOXIN_2"/>
    <property type="match status" value="1"/>
</dbReference>
<evidence type="ECO:0000313" key="21">
    <source>
        <dbReference type="Proteomes" id="UP000002743"/>
    </source>
</evidence>
<keyword evidence="3 18" id="KW-0813">Transport</keyword>
<keyword evidence="7 18" id="KW-0732">Signal</keyword>
<keyword evidence="11 18" id="KW-0560">Oxidoreductase</keyword>
<dbReference type="HAMAP" id="MF_00399">
    <property type="entry name" value="DbsD"/>
    <property type="match status" value="1"/>
</dbReference>
<dbReference type="STRING" id="582744.Msip34_0027"/>
<feature type="transmembrane region" description="Helical" evidence="18">
    <location>
        <begin position="186"/>
        <end position="219"/>
    </location>
</feature>
<feature type="chain" id="PRO_5009008665" description="Thiol:disulfide interchange protein DsbD" evidence="18">
    <location>
        <begin position="26"/>
        <end position="613"/>
    </location>
</feature>
<dbReference type="GO" id="GO:0009055">
    <property type="term" value="F:electron transfer activity"/>
    <property type="evidence" value="ECO:0007669"/>
    <property type="project" value="UniProtKB-UniRule"/>
</dbReference>
<evidence type="ECO:0000256" key="12">
    <source>
        <dbReference type="ARBA" id="ARBA00023027"/>
    </source>
</evidence>
<dbReference type="Proteomes" id="UP000002743">
    <property type="component" value="Chromosome"/>
</dbReference>
<dbReference type="InterPro" id="IPR022910">
    <property type="entry name" value="Thiol_diS_interchange_DbsD"/>
</dbReference>
<protein>
    <recommendedName>
        <fullName evidence="18">Thiol:disulfide interchange protein DsbD</fullName>
        <ecNumber evidence="18">1.8.1.8</ecNumber>
    </recommendedName>
    <alternativeName>
        <fullName evidence="18">Protein-disulfide reductase</fullName>
        <shortName evidence="18">Disulfide reductase</shortName>
    </alternativeName>
</protein>
<dbReference type="InterPro" id="IPR028250">
    <property type="entry name" value="DsbDN"/>
</dbReference>
<evidence type="ECO:0000256" key="3">
    <source>
        <dbReference type="ARBA" id="ARBA00022448"/>
    </source>
</evidence>
<evidence type="ECO:0000256" key="7">
    <source>
        <dbReference type="ARBA" id="ARBA00022729"/>
    </source>
</evidence>
<keyword evidence="6 18" id="KW-0812">Transmembrane</keyword>
<dbReference type="Gene3D" id="3.40.30.10">
    <property type="entry name" value="Glutaredoxin"/>
    <property type="match status" value="1"/>
</dbReference>